<name>A0A0C2T7Z2_AMAMK</name>
<dbReference type="OrthoDB" id="3265311at2759"/>
<dbReference type="InParanoid" id="A0A0C2T7Z2"/>
<dbReference type="Proteomes" id="UP000054549">
    <property type="component" value="Unassembled WGS sequence"/>
</dbReference>
<protein>
    <submittedName>
        <fullName evidence="2">Uncharacterized protein</fullName>
    </submittedName>
</protein>
<feature type="region of interest" description="Disordered" evidence="1">
    <location>
        <begin position="153"/>
        <end position="195"/>
    </location>
</feature>
<dbReference type="EMBL" id="KN818267">
    <property type="protein sequence ID" value="KIL62749.1"/>
    <property type="molecule type" value="Genomic_DNA"/>
</dbReference>
<feature type="compositionally biased region" description="Polar residues" evidence="1">
    <location>
        <begin position="644"/>
        <end position="659"/>
    </location>
</feature>
<proteinExistence type="predicted"/>
<organism evidence="2 3">
    <name type="scientific">Amanita muscaria (strain Koide BX008)</name>
    <dbReference type="NCBI Taxonomy" id="946122"/>
    <lineage>
        <taxon>Eukaryota</taxon>
        <taxon>Fungi</taxon>
        <taxon>Dikarya</taxon>
        <taxon>Basidiomycota</taxon>
        <taxon>Agaricomycotina</taxon>
        <taxon>Agaricomycetes</taxon>
        <taxon>Agaricomycetidae</taxon>
        <taxon>Agaricales</taxon>
        <taxon>Pluteineae</taxon>
        <taxon>Amanitaceae</taxon>
        <taxon>Amanita</taxon>
    </lineage>
</organism>
<dbReference type="AlphaFoldDB" id="A0A0C2T7Z2"/>
<feature type="region of interest" description="Disordered" evidence="1">
    <location>
        <begin position="498"/>
        <end position="532"/>
    </location>
</feature>
<keyword evidence="3" id="KW-1185">Reference proteome</keyword>
<gene>
    <name evidence="2" type="ORF">M378DRAFT_179597</name>
</gene>
<feature type="compositionally biased region" description="Low complexity" evidence="1">
    <location>
        <begin position="288"/>
        <end position="326"/>
    </location>
</feature>
<feature type="compositionally biased region" description="Low complexity" evidence="1">
    <location>
        <begin position="672"/>
        <end position="682"/>
    </location>
</feature>
<sequence>MKPSSDVFRPKLPSDPFVDLDVDQPWHIALNNADAQLASPRVILVFGAPSQADLRSLLTSQWLSDSLVLIATHTPPSWNGQPVPTVRILRLASSLEEGGGRELASLFDRAERLAHQYRSKRLPFPDKKFAQLAEKFPGGDFTVLEDYTAGHVAGANRNSSPTPTHPSKLKRMSVISSASSSLRGKPKEAPSTVPSQQRTLDGILHFIPASLSEKEIYKRAILVTTLSVSFLSAPLSHQLSPHADPPKRRFSPLLRSKNRQSLFLPYDSVATEPQAVYRPHLVLVLPKSSPTPTSSRSTSSSSGSSSRPPFLARHPSPSSTSKPSSSVKLNHSSAFYIPPLDSDPSNPYPRSHRLPISAPIHSKGVTQRQGSFSSTTSTSGRKRLAQSVEQFLIQFAYPAPSSPDDGRSVPYLLSPDVFSRAVCMQGDGDVVPNNELEALASEGRLSVGEAILLGLLDAPAKGDDVSSAPKSLGRLATRAWIAENQQVALVQTSTSLKARDDSLAPSLPPPPPSSVSAPAPTHRPSGKEKEWDSVVMRDETFFEGPIMNAILSPNPYPSFQNTPLPWSSFGVGSQPDEATIEKPAPIIPRMHIPLSPPMSTVNDLDSKRAIKSDDSDSAPIEATLPSLTKLAAETEPSAADTDATESVSSHLAKTASTDHSWPGAPGLLTPPESSSSSDSCGASEYESCEMFSVTEHGATPVKMVANERGPGPFVLFHSTSPEIRSKGERDEAAKEPEGLSLTDRIGHRFRRLTKVMSLSTTAASSMSRMALTGSPKRRVTRRERTVVV</sequence>
<feature type="compositionally biased region" description="Low complexity" evidence="1">
    <location>
        <begin position="366"/>
        <end position="379"/>
    </location>
</feature>
<dbReference type="HOGENOM" id="CLU_355993_0_0_1"/>
<evidence type="ECO:0000313" key="3">
    <source>
        <dbReference type="Proteomes" id="UP000054549"/>
    </source>
</evidence>
<accession>A0A0C2T7Z2</accession>
<evidence type="ECO:0000256" key="1">
    <source>
        <dbReference type="SAM" id="MobiDB-lite"/>
    </source>
</evidence>
<evidence type="ECO:0000313" key="2">
    <source>
        <dbReference type="EMBL" id="KIL62749.1"/>
    </source>
</evidence>
<feature type="region of interest" description="Disordered" evidence="1">
    <location>
        <begin position="285"/>
        <end position="380"/>
    </location>
</feature>
<reference evidence="2 3" key="1">
    <citation type="submission" date="2014-04" db="EMBL/GenBank/DDBJ databases">
        <title>Evolutionary Origins and Diversification of the Mycorrhizal Mutualists.</title>
        <authorList>
            <consortium name="DOE Joint Genome Institute"/>
            <consortium name="Mycorrhizal Genomics Consortium"/>
            <person name="Kohler A."/>
            <person name="Kuo A."/>
            <person name="Nagy L.G."/>
            <person name="Floudas D."/>
            <person name="Copeland A."/>
            <person name="Barry K.W."/>
            <person name="Cichocki N."/>
            <person name="Veneault-Fourrey C."/>
            <person name="LaButti K."/>
            <person name="Lindquist E.A."/>
            <person name="Lipzen A."/>
            <person name="Lundell T."/>
            <person name="Morin E."/>
            <person name="Murat C."/>
            <person name="Riley R."/>
            <person name="Ohm R."/>
            <person name="Sun H."/>
            <person name="Tunlid A."/>
            <person name="Henrissat B."/>
            <person name="Grigoriev I.V."/>
            <person name="Hibbett D.S."/>
            <person name="Martin F."/>
        </authorList>
    </citation>
    <scope>NUCLEOTIDE SEQUENCE [LARGE SCALE GENOMIC DNA]</scope>
    <source>
        <strain evidence="2 3">Koide BX008</strain>
    </source>
</reference>
<feature type="region of interest" description="Disordered" evidence="1">
    <location>
        <begin position="633"/>
        <end position="682"/>
    </location>
</feature>
<dbReference type="STRING" id="946122.A0A0C2T7Z2"/>